<sequence>MRCCFLAVRDAGELDVLGLAEVHGKLVERVPALATARLVPVEFLTDEQAEAYGTFSEVPTRPELERFFFLDDDDCDLIALRRTDAHWLGMAVQICTVRYVGRFLGEDPLAVPWEAAEYLAGQLGIADASCVKRYAERRSTVYEHADGIQSRFRYRDFTDRTWGRELRSFLYGRAWTHAEGPVALFNYAVTWLRKNRVLLPGVSVLARQVSEARTAAERRLCEAVARATVRADAALAPALAELLVVPEGRRVSELERLRTPPVKSTGTAMVRAMERVEEISAFALGRVNLSRVPVNRLSALARYGQLSTAQTIDRAPEPRRTALLTAVVRQLEAQAVDDALDLFAVLMANRLISPARRALDRERLAMLPQLEKAARILGEGVEDPH</sequence>
<dbReference type="Pfam" id="PF13700">
    <property type="entry name" value="DUF4158"/>
    <property type="match status" value="1"/>
</dbReference>
<evidence type="ECO:0000313" key="3">
    <source>
        <dbReference type="Proteomes" id="UP001500418"/>
    </source>
</evidence>
<evidence type="ECO:0000313" key="2">
    <source>
        <dbReference type="EMBL" id="GAA0951873.1"/>
    </source>
</evidence>
<keyword evidence="3" id="KW-1185">Reference proteome</keyword>
<evidence type="ECO:0000259" key="1">
    <source>
        <dbReference type="Pfam" id="PF13700"/>
    </source>
</evidence>
<feature type="domain" description="DUF4158" evidence="1">
    <location>
        <begin position="43"/>
        <end position="212"/>
    </location>
</feature>
<accession>A0ABN1R4S2</accession>
<dbReference type="Proteomes" id="UP001500418">
    <property type="component" value="Unassembled WGS sequence"/>
</dbReference>
<gene>
    <name evidence="2" type="ORF">GCM10009575_076430</name>
</gene>
<name>A0ABN1R4S2_9ACTN</name>
<proteinExistence type="predicted"/>
<comment type="caution">
    <text evidence="2">The sequence shown here is derived from an EMBL/GenBank/DDBJ whole genome shotgun (WGS) entry which is preliminary data.</text>
</comment>
<dbReference type="InterPro" id="IPR025296">
    <property type="entry name" value="DUF4158"/>
</dbReference>
<reference evidence="2 3" key="1">
    <citation type="journal article" date="2019" name="Int. J. Syst. Evol. Microbiol.">
        <title>The Global Catalogue of Microorganisms (GCM) 10K type strain sequencing project: providing services to taxonomists for standard genome sequencing and annotation.</title>
        <authorList>
            <consortium name="The Broad Institute Genomics Platform"/>
            <consortium name="The Broad Institute Genome Sequencing Center for Infectious Disease"/>
            <person name="Wu L."/>
            <person name="Ma J."/>
        </authorList>
    </citation>
    <scope>NUCLEOTIDE SEQUENCE [LARGE SCALE GENOMIC DNA]</scope>
    <source>
        <strain evidence="2 3">JCM 11444</strain>
    </source>
</reference>
<dbReference type="EMBL" id="BAAAID010000072">
    <property type="protein sequence ID" value="GAA0951873.1"/>
    <property type="molecule type" value="Genomic_DNA"/>
</dbReference>
<organism evidence="2 3">
    <name type="scientific">Streptomyces rhizosphaericus</name>
    <dbReference type="NCBI Taxonomy" id="114699"/>
    <lineage>
        <taxon>Bacteria</taxon>
        <taxon>Bacillati</taxon>
        <taxon>Actinomycetota</taxon>
        <taxon>Actinomycetes</taxon>
        <taxon>Kitasatosporales</taxon>
        <taxon>Streptomycetaceae</taxon>
        <taxon>Streptomyces</taxon>
        <taxon>Streptomyces violaceusniger group</taxon>
    </lineage>
</organism>
<protein>
    <recommendedName>
        <fullName evidence="1">DUF4158 domain-containing protein</fullName>
    </recommendedName>
</protein>